<organism evidence="6 8">
    <name type="scientific">Duganella violaceipulchra</name>
    <dbReference type="NCBI Taxonomy" id="2849652"/>
    <lineage>
        <taxon>Bacteria</taxon>
        <taxon>Pseudomonadati</taxon>
        <taxon>Pseudomonadota</taxon>
        <taxon>Betaproteobacteria</taxon>
        <taxon>Burkholderiales</taxon>
        <taxon>Oxalobacteraceae</taxon>
        <taxon>Telluria group</taxon>
        <taxon>Duganella</taxon>
    </lineage>
</organism>
<dbReference type="Proteomes" id="UP001155901">
    <property type="component" value="Unassembled WGS sequence"/>
</dbReference>
<dbReference type="AlphaFoldDB" id="A0AA41L2I1"/>
<sequence length="183" mass="18539">MKHTRKKTFSTIALTFASMLPLASHAADGTVTFTGILSAQTCEIRGNGGGKDFTVKLPPISTTTLAKAGATAGRTPFNITLSNCAAASGIATFFESGPTTNAITGALKNSTALGSASNVEVALLNKDESKIKLGAPQALQGVPFVAAAKAGGATLEYMAQYSATGVSTAGPINTSTVYSIVYQ</sequence>
<evidence type="ECO:0000256" key="2">
    <source>
        <dbReference type="ARBA" id="ARBA00006671"/>
    </source>
</evidence>
<reference evidence="6" key="1">
    <citation type="submission" date="2021-07" db="EMBL/GenBank/DDBJ databases">
        <title>Characterization of violacein-producing bacteria and related species.</title>
        <authorList>
            <person name="Wilson H.S."/>
            <person name="De Leon M.E."/>
        </authorList>
    </citation>
    <scope>NUCLEOTIDE SEQUENCE</scope>
    <source>
        <strain evidence="6">HSC-15S17</strain>
    </source>
</reference>
<keyword evidence="9" id="KW-1185">Reference proteome</keyword>
<evidence type="ECO:0000256" key="3">
    <source>
        <dbReference type="ARBA" id="ARBA00022729"/>
    </source>
</evidence>
<proteinExistence type="inferred from homology"/>
<comment type="similarity">
    <text evidence="2">Belongs to the fimbrial protein family.</text>
</comment>
<accession>A0AA41L2I1</accession>
<evidence type="ECO:0000256" key="1">
    <source>
        <dbReference type="ARBA" id="ARBA00004561"/>
    </source>
</evidence>
<dbReference type="RefSeq" id="WP_217943210.1">
    <property type="nucleotide sequence ID" value="NZ_JAHTGR010000008.1"/>
</dbReference>
<evidence type="ECO:0000313" key="6">
    <source>
        <dbReference type="EMBL" id="MBV6322438.1"/>
    </source>
</evidence>
<keyword evidence="4" id="KW-0281">Fimbrium</keyword>
<dbReference type="GO" id="GO:0043709">
    <property type="term" value="P:cell adhesion involved in single-species biofilm formation"/>
    <property type="evidence" value="ECO:0007669"/>
    <property type="project" value="TreeGrafter"/>
</dbReference>
<comment type="subcellular location">
    <subcellularLocation>
        <location evidence="1">Fimbrium</location>
    </subcellularLocation>
</comment>
<evidence type="ECO:0000256" key="4">
    <source>
        <dbReference type="ARBA" id="ARBA00023263"/>
    </source>
</evidence>
<evidence type="ECO:0000313" key="7">
    <source>
        <dbReference type="EMBL" id="MCP2010642.1"/>
    </source>
</evidence>
<protein>
    <submittedName>
        <fullName evidence="7">Major type 1 subunit fimbrin (Pilin)</fullName>
    </submittedName>
    <submittedName>
        <fullName evidence="6">Type 1 fimbrial protein</fullName>
    </submittedName>
</protein>
<reference evidence="7" key="2">
    <citation type="submission" date="2022-03" db="EMBL/GenBank/DDBJ databases">
        <title>Genome Encyclopedia of Bacteria and Archaea VI: Functional Genomics of Type Strains.</title>
        <authorList>
            <person name="Whitman W."/>
        </authorList>
    </citation>
    <scope>NUCLEOTIDE SEQUENCE</scope>
    <source>
        <strain evidence="7">HSC-15S17</strain>
    </source>
</reference>
<evidence type="ECO:0000313" key="9">
    <source>
        <dbReference type="Proteomes" id="UP001162889"/>
    </source>
</evidence>
<dbReference type="PANTHER" id="PTHR33420:SF3">
    <property type="entry name" value="FIMBRIAL SUBUNIT ELFA"/>
    <property type="match status" value="1"/>
</dbReference>
<dbReference type="InterPro" id="IPR039458">
    <property type="entry name" value="FimA-like"/>
</dbReference>
<feature type="chain" id="PRO_5041235327" evidence="5">
    <location>
        <begin position="27"/>
        <end position="183"/>
    </location>
</feature>
<name>A0AA41L2I1_9BURK</name>
<dbReference type="PANTHER" id="PTHR33420">
    <property type="entry name" value="FIMBRIAL SUBUNIT ELFA-RELATED"/>
    <property type="match status" value="1"/>
</dbReference>
<dbReference type="Proteomes" id="UP001162889">
    <property type="component" value="Unassembled WGS sequence"/>
</dbReference>
<gene>
    <name evidence="6" type="ORF">KVP70_15965</name>
    <name evidence="7" type="ORF">L1274_004384</name>
</gene>
<evidence type="ECO:0000313" key="8">
    <source>
        <dbReference type="Proteomes" id="UP001155901"/>
    </source>
</evidence>
<feature type="signal peptide" evidence="5">
    <location>
        <begin position="1"/>
        <end position="26"/>
    </location>
</feature>
<dbReference type="EMBL" id="JALJZU010000009">
    <property type="protein sequence ID" value="MCP2010642.1"/>
    <property type="molecule type" value="Genomic_DNA"/>
</dbReference>
<evidence type="ECO:0000256" key="5">
    <source>
        <dbReference type="SAM" id="SignalP"/>
    </source>
</evidence>
<dbReference type="GO" id="GO:0009289">
    <property type="term" value="C:pilus"/>
    <property type="evidence" value="ECO:0007669"/>
    <property type="project" value="UniProtKB-SubCell"/>
</dbReference>
<dbReference type="Pfam" id="PF16970">
    <property type="entry name" value="FimA"/>
    <property type="match status" value="1"/>
</dbReference>
<keyword evidence="3 5" id="KW-0732">Signal</keyword>
<comment type="caution">
    <text evidence="6">The sequence shown here is derived from an EMBL/GenBank/DDBJ whole genome shotgun (WGS) entry which is preliminary data.</text>
</comment>
<dbReference type="InterPro" id="IPR050263">
    <property type="entry name" value="Bact_Fimbrial_Adh_Pro"/>
</dbReference>
<dbReference type="EMBL" id="JAHTGR010000008">
    <property type="protein sequence ID" value="MBV6322438.1"/>
    <property type="molecule type" value="Genomic_DNA"/>
</dbReference>